<dbReference type="Proteomes" id="UP001054889">
    <property type="component" value="Unassembled WGS sequence"/>
</dbReference>
<feature type="compositionally biased region" description="Pro residues" evidence="1">
    <location>
        <begin position="109"/>
        <end position="121"/>
    </location>
</feature>
<comment type="caution">
    <text evidence="2">The sequence shown here is derived from an EMBL/GenBank/DDBJ whole genome shotgun (WGS) entry which is preliminary data.</text>
</comment>
<feature type="region of interest" description="Disordered" evidence="1">
    <location>
        <begin position="105"/>
        <end position="126"/>
    </location>
</feature>
<dbReference type="EMBL" id="BQKI01000098">
    <property type="protein sequence ID" value="GJN39798.1"/>
    <property type="molecule type" value="Genomic_DNA"/>
</dbReference>
<feature type="region of interest" description="Disordered" evidence="1">
    <location>
        <begin position="55"/>
        <end position="82"/>
    </location>
</feature>
<protein>
    <submittedName>
        <fullName evidence="2">Uncharacterized protein</fullName>
    </submittedName>
</protein>
<reference evidence="2" key="1">
    <citation type="journal article" date="2018" name="DNA Res.">
        <title>Multiple hybrid de novo genome assembly of finger millet, an orphan allotetraploid crop.</title>
        <authorList>
            <person name="Hatakeyama M."/>
            <person name="Aluri S."/>
            <person name="Balachadran M.T."/>
            <person name="Sivarajan S.R."/>
            <person name="Patrignani A."/>
            <person name="Gruter S."/>
            <person name="Poveda L."/>
            <person name="Shimizu-Inatsugi R."/>
            <person name="Baeten J."/>
            <person name="Francoijs K.J."/>
            <person name="Nataraja K.N."/>
            <person name="Reddy Y.A.N."/>
            <person name="Phadnis S."/>
            <person name="Ravikumar R.L."/>
            <person name="Schlapbach R."/>
            <person name="Sreeman S.M."/>
            <person name="Shimizu K.K."/>
        </authorList>
    </citation>
    <scope>NUCLEOTIDE SEQUENCE</scope>
</reference>
<organism evidence="2 3">
    <name type="scientific">Eleusine coracana subsp. coracana</name>
    <dbReference type="NCBI Taxonomy" id="191504"/>
    <lineage>
        <taxon>Eukaryota</taxon>
        <taxon>Viridiplantae</taxon>
        <taxon>Streptophyta</taxon>
        <taxon>Embryophyta</taxon>
        <taxon>Tracheophyta</taxon>
        <taxon>Spermatophyta</taxon>
        <taxon>Magnoliopsida</taxon>
        <taxon>Liliopsida</taxon>
        <taxon>Poales</taxon>
        <taxon>Poaceae</taxon>
        <taxon>PACMAD clade</taxon>
        <taxon>Chloridoideae</taxon>
        <taxon>Cynodonteae</taxon>
        <taxon>Eleusininae</taxon>
        <taxon>Eleusine</taxon>
    </lineage>
</organism>
<evidence type="ECO:0000313" key="3">
    <source>
        <dbReference type="Proteomes" id="UP001054889"/>
    </source>
</evidence>
<sequence>MPPPHPFPTSPRARLLSLLCRLLSPPPLLPLHLPPLLHASRRRPPHASDLLLRLLPSRRRAQPPPLTSMTSSSAAPSPHLTLHLPPLSPPLLPLRWRRLGLLPARRRPPLPPRPSPPPPCPHADDLLLGHLAHTQTTSSSADLAASASLLGGSGGLDLPPRRIRRRRPPSSATSDDPGLPPLPHPPSAELMAYTFSKEVESSINIIGLFFMMNTEFAPPAGTVRYLAFYKYSNTMA</sequence>
<evidence type="ECO:0000256" key="1">
    <source>
        <dbReference type="SAM" id="MobiDB-lite"/>
    </source>
</evidence>
<dbReference type="AlphaFoldDB" id="A0AAV5FY62"/>
<accession>A0AAV5FY62</accession>
<proteinExistence type="predicted"/>
<gene>
    <name evidence="2" type="primary">gb28940</name>
    <name evidence="2" type="ORF">PR202_gb28940</name>
</gene>
<evidence type="ECO:0000313" key="2">
    <source>
        <dbReference type="EMBL" id="GJN39798.1"/>
    </source>
</evidence>
<keyword evidence="3" id="KW-1185">Reference proteome</keyword>
<feature type="region of interest" description="Disordered" evidence="1">
    <location>
        <begin position="151"/>
        <end position="185"/>
    </location>
</feature>
<reference evidence="2" key="2">
    <citation type="submission" date="2021-12" db="EMBL/GenBank/DDBJ databases">
        <title>Resequencing data analysis of finger millet.</title>
        <authorList>
            <person name="Hatakeyama M."/>
            <person name="Aluri S."/>
            <person name="Balachadran M.T."/>
            <person name="Sivarajan S.R."/>
            <person name="Poveda L."/>
            <person name="Shimizu-Inatsugi R."/>
            <person name="Schlapbach R."/>
            <person name="Sreeman S.M."/>
            <person name="Shimizu K.K."/>
        </authorList>
    </citation>
    <scope>NUCLEOTIDE SEQUENCE</scope>
</reference>
<name>A0AAV5FY62_ELECO</name>
<feature type="compositionally biased region" description="Low complexity" evidence="1">
    <location>
        <begin position="67"/>
        <end position="82"/>
    </location>
</feature>